<dbReference type="GO" id="GO:0005524">
    <property type="term" value="F:ATP binding"/>
    <property type="evidence" value="ECO:0007669"/>
    <property type="project" value="UniProtKB-KW"/>
</dbReference>
<evidence type="ECO:0000256" key="2">
    <source>
        <dbReference type="ARBA" id="ARBA00022679"/>
    </source>
</evidence>
<dbReference type="GO" id="GO:0009443">
    <property type="term" value="P:pyridoxal 5'-phosphate salvage"/>
    <property type="evidence" value="ECO:0007669"/>
    <property type="project" value="InterPro"/>
</dbReference>
<gene>
    <name evidence="6" type="primary">pdxK_2</name>
    <name evidence="6" type="ORF">NCTC13032_05330</name>
</gene>
<protein>
    <recommendedName>
        <fullName evidence="1">pyridoxal kinase</fullName>
        <ecNumber evidence="1">2.7.1.35</ecNumber>
    </recommendedName>
</protein>
<dbReference type="GO" id="GO:0005829">
    <property type="term" value="C:cytosol"/>
    <property type="evidence" value="ECO:0007669"/>
    <property type="project" value="TreeGrafter"/>
</dbReference>
<organism evidence="6 7">
    <name type="scientific">Leclercia adecarboxylata</name>
    <dbReference type="NCBI Taxonomy" id="83655"/>
    <lineage>
        <taxon>Bacteria</taxon>
        <taxon>Pseudomonadati</taxon>
        <taxon>Pseudomonadota</taxon>
        <taxon>Gammaproteobacteria</taxon>
        <taxon>Enterobacterales</taxon>
        <taxon>Enterobacteriaceae</taxon>
        <taxon>Leclercia</taxon>
    </lineage>
</organism>
<dbReference type="Proteomes" id="UP000310719">
    <property type="component" value="Chromosome"/>
</dbReference>
<evidence type="ECO:0000313" key="6">
    <source>
        <dbReference type="EMBL" id="VTP73742.1"/>
    </source>
</evidence>
<dbReference type="InterPro" id="IPR029056">
    <property type="entry name" value="Ribokinase-like"/>
</dbReference>
<keyword evidence="2 6" id="KW-0808">Transferase</keyword>
<keyword evidence="3" id="KW-0547">Nucleotide-binding</keyword>
<evidence type="ECO:0000256" key="5">
    <source>
        <dbReference type="ARBA" id="ARBA00022840"/>
    </source>
</evidence>
<evidence type="ECO:0000256" key="1">
    <source>
        <dbReference type="ARBA" id="ARBA00012104"/>
    </source>
</evidence>
<dbReference type="EMBL" id="LR590464">
    <property type="protein sequence ID" value="VTP73742.1"/>
    <property type="molecule type" value="Genomic_DNA"/>
</dbReference>
<name>A0A4U9I893_9ENTR</name>
<dbReference type="PANTHER" id="PTHR10534:SF15">
    <property type="entry name" value="PYRIDOXINE_PYRIDOXAL_PYRIDOXAMINE KINASE"/>
    <property type="match status" value="1"/>
</dbReference>
<evidence type="ECO:0000256" key="3">
    <source>
        <dbReference type="ARBA" id="ARBA00022741"/>
    </source>
</evidence>
<keyword evidence="5" id="KW-0067">ATP-binding</keyword>
<reference evidence="6 7" key="1">
    <citation type="submission" date="2019-05" db="EMBL/GenBank/DDBJ databases">
        <authorList>
            <consortium name="Pathogen Informatics"/>
        </authorList>
    </citation>
    <scope>NUCLEOTIDE SEQUENCE [LARGE SCALE GENOMIC DNA]</scope>
    <source>
        <strain evidence="6 7">NCTC13032</strain>
    </source>
</reference>
<dbReference type="AlphaFoldDB" id="A0A4U9I893"/>
<dbReference type="GO" id="GO:0008902">
    <property type="term" value="F:hydroxymethylpyrimidine kinase activity"/>
    <property type="evidence" value="ECO:0007669"/>
    <property type="project" value="TreeGrafter"/>
</dbReference>
<proteinExistence type="predicted"/>
<evidence type="ECO:0000256" key="4">
    <source>
        <dbReference type="ARBA" id="ARBA00022777"/>
    </source>
</evidence>
<dbReference type="EC" id="2.7.1.35" evidence="1"/>
<keyword evidence="4 6" id="KW-0418">Kinase</keyword>
<dbReference type="InterPro" id="IPR004625">
    <property type="entry name" value="PyrdxlKinase"/>
</dbReference>
<dbReference type="PANTHER" id="PTHR10534">
    <property type="entry name" value="PYRIDOXAL KINASE"/>
    <property type="match status" value="1"/>
</dbReference>
<evidence type="ECO:0000313" key="7">
    <source>
        <dbReference type="Proteomes" id="UP000310719"/>
    </source>
</evidence>
<accession>A0A4U9I893</accession>
<sequence length="126" mass="14115">MEMIRFRDKTRAQQTDIVAVQSQVVYGSVGNSIAVPNIRQHHLNVTAIPTVLFSNTPHYDTFYGGVIPDEWFSGYLKAPGRARHIARAESSHHWVYGERQPDCPVGRLATCGKGAASRCADFWLTR</sequence>
<dbReference type="SUPFAM" id="SSF53613">
    <property type="entry name" value="Ribokinase-like"/>
    <property type="match status" value="1"/>
</dbReference>
<dbReference type="GO" id="GO:0008478">
    <property type="term" value="F:pyridoxal kinase activity"/>
    <property type="evidence" value="ECO:0007669"/>
    <property type="project" value="UniProtKB-EC"/>
</dbReference>
<dbReference type="Gene3D" id="3.40.1190.20">
    <property type="match status" value="1"/>
</dbReference>